<dbReference type="EMBL" id="UOFY01000015">
    <property type="protein sequence ID" value="VAX07359.1"/>
    <property type="molecule type" value="Genomic_DNA"/>
</dbReference>
<keyword evidence="1" id="KW-0812">Transmembrane</keyword>
<evidence type="ECO:0000256" key="1">
    <source>
        <dbReference type="SAM" id="Phobius"/>
    </source>
</evidence>
<accession>A0A3B1AN40</accession>
<name>A0A3B1AN40_9ZZZZ</name>
<keyword evidence="1" id="KW-0472">Membrane</keyword>
<organism evidence="2">
    <name type="scientific">hydrothermal vent metagenome</name>
    <dbReference type="NCBI Taxonomy" id="652676"/>
    <lineage>
        <taxon>unclassified sequences</taxon>
        <taxon>metagenomes</taxon>
        <taxon>ecological metagenomes</taxon>
    </lineage>
</organism>
<sequence length="83" mass="9607">MVSKVIRRNKLFLILSAASVIVALSLTVLYSWQAYTRPDFDIGIHFIVVILILLNARQNLRQYKYAKIFLCVFKNNSMTLDNV</sequence>
<keyword evidence="1" id="KW-1133">Transmembrane helix</keyword>
<proteinExistence type="predicted"/>
<evidence type="ECO:0000313" key="2">
    <source>
        <dbReference type="EMBL" id="VAX07359.1"/>
    </source>
</evidence>
<gene>
    <name evidence="2" type="ORF">MNBD_GAMMA25-2647</name>
</gene>
<protein>
    <submittedName>
        <fullName evidence="2">Uncharacterized protein</fullName>
    </submittedName>
</protein>
<reference evidence="2" key="1">
    <citation type="submission" date="2018-06" db="EMBL/GenBank/DDBJ databases">
        <authorList>
            <person name="Zhirakovskaya E."/>
        </authorList>
    </citation>
    <scope>NUCLEOTIDE SEQUENCE</scope>
</reference>
<dbReference type="AlphaFoldDB" id="A0A3B1AN40"/>
<feature type="transmembrane region" description="Helical" evidence="1">
    <location>
        <begin position="12"/>
        <end position="30"/>
    </location>
</feature>
<feature type="transmembrane region" description="Helical" evidence="1">
    <location>
        <begin position="42"/>
        <end position="60"/>
    </location>
</feature>